<dbReference type="EMBL" id="KZ993628">
    <property type="protein sequence ID" value="RKP04557.1"/>
    <property type="molecule type" value="Genomic_DNA"/>
</dbReference>
<protein>
    <submittedName>
        <fullName evidence="1">Uncharacterized protein</fullName>
    </submittedName>
</protein>
<keyword evidence="2" id="KW-1185">Reference proteome</keyword>
<accession>A0A4P9XG32</accession>
<proteinExistence type="predicted"/>
<gene>
    <name evidence="1" type="ORF">THASP1DRAFT_33663</name>
</gene>
<evidence type="ECO:0000313" key="2">
    <source>
        <dbReference type="Proteomes" id="UP000271241"/>
    </source>
</evidence>
<dbReference type="AlphaFoldDB" id="A0A4P9XG32"/>
<name>A0A4P9XG32_9FUNG</name>
<reference evidence="2" key="1">
    <citation type="journal article" date="2018" name="Nat. Microbiol.">
        <title>Leveraging single-cell genomics to expand the fungal tree of life.</title>
        <authorList>
            <person name="Ahrendt S.R."/>
            <person name="Quandt C.A."/>
            <person name="Ciobanu D."/>
            <person name="Clum A."/>
            <person name="Salamov A."/>
            <person name="Andreopoulos B."/>
            <person name="Cheng J.F."/>
            <person name="Woyke T."/>
            <person name="Pelin A."/>
            <person name="Henrissat B."/>
            <person name="Reynolds N.K."/>
            <person name="Benny G.L."/>
            <person name="Smith M.E."/>
            <person name="James T.Y."/>
            <person name="Grigoriev I.V."/>
        </authorList>
    </citation>
    <scope>NUCLEOTIDE SEQUENCE [LARGE SCALE GENOMIC DNA]</scope>
    <source>
        <strain evidence="2">RSA 1356</strain>
    </source>
</reference>
<evidence type="ECO:0000313" key="1">
    <source>
        <dbReference type="EMBL" id="RKP04557.1"/>
    </source>
</evidence>
<organism evidence="1 2">
    <name type="scientific">Thamnocephalis sphaerospora</name>
    <dbReference type="NCBI Taxonomy" id="78915"/>
    <lineage>
        <taxon>Eukaryota</taxon>
        <taxon>Fungi</taxon>
        <taxon>Fungi incertae sedis</taxon>
        <taxon>Zoopagomycota</taxon>
        <taxon>Zoopagomycotina</taxon>
        <taxon>Zoopagomycetes</taxon>
        <taxon>Zoopagales</taxon>
        <taxon>Sigmoideomycetaceae</taxon>
        <taxon>Thamnocephalis</taxon>
    </lineage>
</organism>
<sequence length="153" mass="17144">MYNRTSWQNSTDTMPPTIALMRITESDADVTIKEEWSIAQELFSIKPIVSRDMLLVTLPLKGHRLLNLSDGSPIRDITIATLDCWSKSGLYPLRSQWEKMNEDTIRKEPSDDTASTSIKFGACSVASGACIAYANGMLGVADYSLCYRQEQQR</sequence>
<dbReference type="Proteomes" id="UP000271241">
    <property type="component" value="Unassembled WGS sequence"/>
</dbReference>